<gene>
    <name evidence="1" type="ORF">BVC80_6939g2</name>
</gene>
<dbReference type="STRING" id="56857.A0A200Q418"/>
<dbReference type="Proteomes" id="UP000195402">
    <property type="component" value="Unassembled WGS sequence"/>
</dbReference>
<organism evidence="1 2">
    <name type="scientific">Macleaya cordata</name>
    <name type="common">Five-seeded plume-poppy</name>
    <name type="synonym">Bocconia cordata</name>
    <dbReference type="NCBI Taxonomy" id="56857"/>
    <lineage>
        <taxon>Eukaryota</taxon>
        <taxon>Viridiplantae</taxon>
        <taxon>Streptophyta</taxon>
        <taxon>Embryophyta</taxon>
        <taxon>Tracheophyta</taxon>
        <taxon>Spermatophyta</taxon>
        <taxon>Magnoliopsida</taxon>
        <taxon>Ranunculales</taxon>
        <taxon>Papaveraceae</taxon>
        <taxon>Papaveroideae</taxon>
        <taxon>Macleaya</taxon>
    </lineage>
</organism>
<dbReference type="PANTHER" id="PTHR31050">
    <property type="entry name" value="OS08G0413200 PROTEIN"/>
    <property type="match status" value="1"/>
</dbReference>
<comment type="caution">
    <text evidence="1">The sequence shown here is derived from an EMBL/GenBank/DDBJ whole genome shotgun (WGS) entry which is preliminary data.</text>
</comment>
<name>A0A200Q418_MACCD</name>
<evidence type="ECO:0000313" key="1">
    <source>
        <dbReference type="EMBL" id="OVA05210.1"/>
    </source>
</evidence>
<proteinExistence type="predicted"/>
<reference evidence="1 2" key="1">
    <citation type="journal article" date="2017" name="Mol. Plant">
        <title>The Genome of Medicinal Plant Macleaya cordata Provides New Insights into Benzylisoquinoline Alkaloids Metabolism.</title>
        <authorList>
            <person name="Liu X."/>
            <person name="Liu Y."/>
            <person name="Huang P."/>
            <person name="Ma Y."/>
            <person name="Qing Z."/>
            <person name="Tang Q."/>
            <person name="Cao H."/>
            <person name="Cheng P."/>
            <person name="Zheng Y."/>
            <person name="Yuan Z."/>
            <person name="Zhou Y."/>
            <person name="Liu J."/>
            <person name="Tang Z."/>
            <person name="Zhuo Y."/>
            <person name="Zhang Y."/>
            <person name="Yu L."/>
            <person name="Huang J."/>
            <person name="Yang P."/>
            <person name="Peng Q."/>
            <person name="Zhang J."/>
            <person name="Jiang W."/>
            <person name="Zhang Z."/>
            <person name="Lin K."/>
            <person name="Ro D.K."/>
            <person name="Chen X."/>
            <person name="Xiong X."/>
            <person name="Shang Y."/>
            <person name="Huang S."/>
            <person name="Zeng J."/>
        </authorList>
    </citation>
    <scope>NUCLEOTIDE SEQUENCE [LARGE SCALE GENOMIC DNA]</scope>
    <source>
        <strain evidence="2">cv. BLH2017</strain>
        <tissue evidence="1">Root</tissue>
    </source>
</reference>
<dbReference type="OMA" id="YKCENDN"/>
<dbReference type="PANTHER" id="PTHR31050:SF4">
    <property type="entry name" value="DUF1262 FAMILY PROTEIN (DUF1262)"/>
    <property type="match status" value="1"/>
</dbReference>
<keyword evidence="2" id="KW-1185">Reference proteome</keyword>
<dbReference type="OrthoDB" id="1898393at2759"/>
<sequence>MGTSCFCCDAVKDVKPRSVALDGFPPEFLRQKGWDLYMSNSKPHQLGEASGLNLSLRMWPPELDFSTSNQYSTTVVVGKWYCPFVFIRENNLRYQMKNSLFYKMTLEQFWEEIYKCENDNYTPAATGNKNIVAVSASVQKESVKLFGEEAVKDDKDCGVDGFVWFRNVKHNKEGLRLGLSLAIVEKMRWIQEKGGYEIGGGESRDDVGRVEKVEEFKGENGWRRFGCFVLVERFALRRMDGKLLLTWDYNDRYQNRFLPTASRVTRKNKKLIKLKLLL</sequence>
<protein>
    <submittedName>
        <fullName evidence="1">Uncharacterized protein</fullName>
    </submittedName>
</protein>
<accession>A0A200Q418</accession>
<dbReference type="InParanoid" id="A0A200Q418"/>
<dbReference type="AlphaFoldDB" id="A0A200Q418"/>
<evidence type="ECO:0000313" key="2">
    <source>
        <dbReference type="Proteomes" id="UP000195402"/>
    </source>
</evidence>
<dbReference type="EMBL" id="MVGT01003158">
    <property type="protein sequence ID" value="OVA05210.1"/>
    <property type="molecule type" value="Genomic_DNA"/>
</dbReference>